<comment type="caution">
    <text evidence="2">The sequence shown here is derived from an EMBL/GenBank/DDBJ whole genome shotgun (WGS) entry which is preliminary data.</text>
</comment>
<dbReference type="SUPFAM" id="SSF53795">
    <property type="entry name" value="PEP carboxykinase-like"/>
    <property type="match status" value="1"/>
</dbReference>
<gene>
    <name evidence="2" type="ORF">GN330_06335</name>
</gene>
<evidence type="ECO:0000259" key="1">
    <source>
        <dbReference type="Pfam" id="PF07475"/>
    </source>
</evidence>
<keyword evidence="2" id="KW-0808">Transferase</keyword>
<keyword evidence="2" id="KW-0418">Kinase</keyword>
<evidence type="ECO:0000313" key="3">
    <source>
        <dbReference type="Proteomes" id="UP000463224"/>
    </source>
</evidence>
<organism evidence="2 3">
    <name type="scientific">Nitratireductor arenosus</name>
    <dbReference type="NCBI Taxonomy" id="2682096"/>
    <lineage>
        <taxon>Bacteria</taxon>
        <taxon>Pseudomonadati</taxon>
        <taxon>Pseudomonadota</taxon>
        <taxon>Alphaproteobacteria</taxon>
        <taxon>Hyphomicrobiales</taxon>
        <taxon>Phyllobacteriaceae</taxon>
        <taxon>Nitratireductor</taxon>
    </lineage>
</organism>
<dbReference type="InterPro" id="IPR011104">
    <property type="entry name" value="Hpr_kin/Pase_C"/>
</dbReference>
<feature type="domain" description="HPr kinase/phosphorylase C-terminal" evidence="1">
    <location>
        <begin position="3"/>
        <end position="81"/>
    </location>
</feature>
<accession>A0A844Q9X6</accession>
<dbReference type="GO" id="GO:0005524">
    <property type="term" value="F:ATP binding"/>
    <property type="evidence" value="ECO:0007669"/>
    <property type="project" value="InterPro"/>
</dbReference>
<sequence length="155" mass="16047">MKNVHASGLVIGDRGVIVMGPSGAGKSTLALALVARCRASGVPARLVGDDRLLLRRHGSRVVARVPDTIAGLAEIYGYGPIAEAHEQAAVIDLCVRLMPARDVPRLDPGGAELVEEVEIAALIAAERAATAAIPAILARLEALGRSKTGCDETRA</sequence>
<dbReference type="RefSeq" id="WP_156711761.1">
    <property type="nucleotide sequence ID" value="NZ_WPHG01000001.1"/>
</dbReference>
<dbReference type="Pfam" id="PF07475">
    <property type="entry name" value="Hpr_kinase_C"/>
    <property type="match status" value="1"/>
</dbReference>
<reference evidence="2 3" key="1">
    <citation type="submission" date="2019-12" db="EMBL/GenBank/DDBJ databases">
        <title>Nitratireductor arenosus sp. nov., Isolated from sea sand, Jeju island, South Korea.</title>
        <authorList>
            <person name="Kim W."/>
        </authorList>
    </citation>
    <scope>NUCLEOTIDE SEQUENCE [LARGE SCALE GENOMIC DNA]</scope>
    <source>
        <strain evidence="2 3">CAU 1489</strain>
    </source>
</reference>
<dbReference type="AlphaFoldDB" id="A0A844Q9X6"/>
<dbReference type="Proteomes" id="UP000463224">
    <property type="component" value="Unassembled WGS sequence"/>
</dbReference>
<protein>
    <submittedName>
        <fullName evidence="2">HPr kinase/phosphorylase</fullName>
    </submittedName>
</protein>
<proteinExistence type="predicted"/>
<keyword evidence="3" id="KW-1185">Reference proteome</keyword>
<dbReference type="Gene3D" id="3.40.50.300">
    <property type="entry name" value="P-loop containing nucleotide triphosphate hydrolases"/>
    <property type="match status" value="1"/>
</dbReference>
<name>A0A844Q9X6_9HYPH</name>
<dbReference type="GO" id="GO:0000155">
    <property type="term" value="F:phosphorelay sensor kinase activity"/>
    <property type="evidence" value="ECO:0007669"/>
    <property type="project" value="InterPro"/>
</dbReference>
<dbReference type="GO" id="GO:0006109">
    <property type="term" value="P:regulation of carbohydrate metabolic process"/>
    <property type="evidence" value="ECO:0007669"/>
    <property type="project" value="InterPro"/>
</dbReference>
<dbReference type="InterPro" id="IPR027417">
    <property type="entry name" value="P-loop_NTPase"/>
</dbReference>
<dbReference type="EMBL" id="WPHG01000001">
    <property type="protein sequence ID" value="MVA96866.1"/>
    <property type="molecule type" value="Genomic_DNA"/>
</dbReference>
<evidence type="ECO:0000313" key="2">
    <source>
        <dbReference type="EMBL" id="MVA96866.1"/>
    </source>
</evidence>